<dbReference type="EMBL" id="OD568260">
    <property type="protein sequence ID" value="CAD7446737.1"/>
    <property type="molecule type" value="Genomic_DNA"/>
</dbReference>
<dbReference type="AlphaFoldDB" id="A0A7R9I5X2"/>
<accession>A0A7R9I5X2</accession>
<reference evidence="1" key="1">
    <citation type="submission" date="2020-11" db="EMBL/GenBank/DDBJ databases">
        <authorList>
            <person name="Tran Van P."/>
        </authorList>
    </citation>
    <scope>NUCLEOTIDE SEQUENCE</scope>
</reference>
<gene>
    <name evidence="1" type="ORF">TBIB3V08_LOCUS9063</name>
</gene>
<sequence length="139" mass="14931">MPRGRTVLKIVEGEEEIETNGSHARNVCKVLSLTSSLLGPPLDESSGPAQPLWPRQGPSGVITRDIPLRIAPAQLFTSVCWRQLARARDIVRRRTCSLGGAVSDPQVPGAWGNLSLVCRPTLNTPLLEGRAPGNPLVIP</sequence>
<organism evidence="1">
    <name type="scientific">Timema bartmani</name>
    <dbReference type="NCBI Taxonomy" id="61472"/>
    <lineage>
        <taxon>Eukaryota</taxon>
        <taxon>Metazoa</taxon>
        <taxon>Ecdysozoa</taxon>
        <taxon>Arthropoda</taxon>
        <taxon>Hexapoda</taxon>
        <taxon>Insecta</taxon>
        <taxon>Pterygota</taxon>
        <taxon>Neoptera</taxon>
        <taxon>Polyneoptera</taxon>
        <taxon>Phasmatodea</taxon>
        <taxon>Timematodea</taxon>
        <taxon>Timematoidea</taxon>
        <taxon>Timematidae</taxon>
        <taxon>Timema</taxon>
    </lineage>
</organism>
<protein>
    <submittedName>
        <fullName evidence="1">Uncharacterized protein</fullName>
    </submittedName>
</protein>
<name>A0A7R9I5X2_9NEOP</name>
<proteinExistence type="predicted"/>
<evidence type="ECO:0000313" key="1">
    <source>
        <dbReference type="EMBL" id="CAD7446737.1"/>
    </source>
</evidence>